<feature type="domain" description="BRCT" evidence="6">
    <location>
        <begin position="80"/>
        <end position="215"/>
    </location>
</feature>
<dbReference type="RefSeq" id="XP_040745367.1">
    <property type="nucleotide sequence ID" value="XM_040883028.1"/>
</dbReference>
<sequence length="215" mass="23493">MTQHADKKVDTYTHVLTVPNKNNRVTRTFKYLVGLVSGAWVVDIKWLTDSIEARKLLPEANYMVQGDTATESCRLDGPYTPGALFNGYRFYVWGELDLGPAYPNADALKLIRAAGGDIVAHCPAAQPREHGEPGPLVVAESCKPVIKAIRRPDHRRLFAIPVSRALPAILIDNKHLASARKAAEVLDSLIEATGGGLACRPKSWLLDCISANELV</sequence>
<dbReference type="STRING" id="61395.A0A1Y1WEM4"/>
<dbReference type="GeneID" id="63799676"/>
<protein>
    <recommendedName>
        <fullName evidence="6">BRCT domain-containing protein</fullName>
    </recommendedName>
</protein>
<dbReference type="InterPro" id="IPR036420">
    <property type="entry name" value="BRCT_dom_sf"/>
</dbReference>
<evidence type="ECO:0000256" key="3">
    <source>
        <dbReference type="ARBA" id="ARBA00022763"/>
    </source>
</evidence>
<dbReference type="Gene3D" id="3.40.50.10190">
    <property type="entry name" value="BRCT domain"/>
    <property type="match status" value="1"/>
</dbReference>
<feature type="domain" description="BRCT" evidence="6">
    <location>
        <begin position="1"/>
        <end position="64"/>
    </location>
</feature>
<keyword evidence="2" id="KW-0677">Repeat</keyword>
<keyword evidence="8" id="KW-1185">Reference proteome</keyword>
<organism evidence="7 8">
    <name type="scientific">Linderina pennispora</name>
    <dbReference type="NCBI Taxonomy" id="61395"/>
    <lineage>
        <taxon>Eukaryota</taxon>
        <taxon>Fungi</taxon>
        <taxon>Fungi incertae sedis</taxon>
        <taxon>Zoopagomycota</taxon>
        <taxon>Kickxellomycotina</taxon>
        <taxon>Kickxellomycetes</taxon>
        <taxon>Kickxellales</taxon>
        <taxon>Kickxellaceae</taxon>
        <taxon>Linderina</taxon>
    </lineage>
</organism>
<dbReference type="PANTHER" id="PTHR13763:SF0">
    <property type="entry name" value="BREAST CANCER TYPE 1 SUSCEPTIBILITY PROTEIN"/>
    <property type="match status" value="1"/>
</dbReference>
<keyword evidence="5" id="KW-0539">Nucleus</keyword>
<dbReference type="OrthoDB" id="549017at2759"/>
<accession>A0A1Y1WEM4</accession>
<dbReference type="SUPFAM" id="SSF52113">
    <property type="entry name" value="BRCT domain"/>
    <property type="match status" value="1"/>
</dbReference>
<evidence type="ECO:0000256" key="2">
    <source>
        <dbReference type="ARBA" id="ARBA00022737"/>
    </source>
</evidence>
<dbReference type="PANTHER" id="PTHR13763">
    <property type="entry name" value="BREAST CANCER TYPE 1 SUSCEPTIBILITY PROTEIN BRCA1"/>
    <property type="match status" value="1"/>
</dbReference>
<dbReference type="GO" id="GO:0005634">
    <property type="term" value="C:nucleus"/>
    <property type="evidence" value="ECO:0007669"/>
    <property type="project" value="UniProtKB-SubCell"/>
</dbReference>
<dbReference type="Proteomes" id="UP000193922">
    <property type="component" value="Unassembled WGS sequence"/>
</dbReference>
<reference evidence="7 8" key="1">
    <citation type="submission" date="2016-07" db="EMBL/GenBank/DDBJ databases">
        <title>Pervasive Adenine N6-methylation of Active Genes in Fungi.</title>
        <authorList>
            <consortium name="DOE Joint Genome Institute"/>
            <person name="Mondo S.J."/>
            <person name="Dannebaum R.O."/>
            <person name="Kuo R.C."/>
            <person name="Labutti K."/>
            <person name="Haridas S."/>
            <person name="Kuo A."/>
            <person name="Salamov A."/>
            <person name="Ahrendt S.R."/>
            <person name="Lipzen A."/>
            <person name="Sullivan W."/>
            <person name="Andreopoulos W.B."/>
            <person name="Clum A."/>
            <person name="Lindquist E."/>
            <person name="Daum C."/>
            <person name="Ramamoorthy G.K."/>
            <person name="Gryganskyi A."/>
            <person name="Culley D."/>
            <person name="Magnuson J.K."/>
            <person name="James T.Y."/>
            <person name="O'Malley M.A."/>
            <person name="Stajich J.E."/>
            <person name="Spatafora J.W."/>
            <person name="Visel A."/>
            <person name="Grigoriev I.V."/>
        </authorList>
    </citation>
    <scope>NUCLEOTIDE SEQUENCE [LARGE SCALE GENOMIC DNA]</scope>
    <source>
        <strain evidence="7 8">ATCC 12442</strain>
    </source>
</reference>
<evidence type="ECO:0000313" key="8">
    <source>
        <dbReference type="Proteomes" id="UP000193922"/>
    </source>
</evidence>
<comment type="caution">
    <text evidence="7">The sequence shown here is derived from an EMBL/GenBank/DDBJ whole genome shotgun (WGS) entry which is preliminary data.</text>
</comment>
<dbReference type="EMBL" id="MCFD01000003">
    <property type="protein sequence ID" value="ORX71943.1"/>
    <property type="molecule type" value="Genomic_DNA"/>
</dbReference>
<proteinExistence type="predicted"/>
<evidence type="ECO:0000256" key="5">
    <source>
        <dbReference type="ARBA" id="ARBA00023242"/>
    </source>
</evidence>
<comment type="subcellular location">
    <subcellularLocation>
        <location evidence="1">Nucleus</location>
    </subcellularLocation>
</comment>
<evidence type="ECO:0000256" key="1">
    <source>
        <dbReference type="ARBA" id="ARBA00004123"/>
    </source>
</evidence>
<dbReference type="GO" id="GO:0045944">
    <property type="term" value="P:positive regulation of transcription by RNA polymerase II"/>
    <property type="evidence" value="ECO:0007669"/>
    <property type="project" value="TreeGrafter"/>
</dbReference>
<dbReference type="InterPro" id="IPR031099">
    <property type="entry name" value="BRCA1-associated"/>
</dbReference>
<evidence type="ECO:0000259" key="6">
    <source>
        <dbReference type="PROSITE" id="PS50172"/>
    </source>
</evidence>
<evidence type="ECO:0000313" key="7">
    <source>
        <dbReference type="EMBL" id="ORX71943.1"/>
    </source>
</evidence>
<dbReference type="PROSITE" id="PS50172">
    <property type="entry name" value="BRCT"/>
    <property type="match status" value="2"/>
</dbReference>
<keyword evidence="4" id="KW-0234">DNA repair</keyword>
<gene>
    <name evidence="7" type="ORF">DL89DRAFT_104103</name>
</gene>
<keyword evidence="3" id="KW-0227">DNA damage</keyword>
<name>A0A1Y1WEM4_9FUNG</name>
<dbReference type="GO" id="GO:0004842">
    <property type="term" value="F:ubiquitin-protein transferase activity"/>
    <property type="evidence" value="ECO:0007669"/>
    <property type="project" value="TreeGrafter"/>
</dbReference>
<dbReference type="InterPro" id="IPR001357">
    <property type="entry name" value="BRCT_dom"/>
</dbReference>
<dbReference type="AlphaFoldDB" id="A0A1Y1WEM4"/>
<evidence type="ECO:0000256" key="4">
    <source>
        <dbReference type="ARBA" id="ARBA00023204"/>
    </source>
</evidence>
<dbReference type="GO" id="GO:0000724">
    <property type="term" value="P:double-strand break repair via homologous recombination"/>
    <property type="evidence" value="ECO:0007669"/>
    <property type="project" value="TreeGrafter"/>
</dbReference>